<feature type="non-terminal residue" evidence="2">
    <location>
        <position position="1"/>
    </location>
</feature>
<dbReference type="AlphaFoldDB" id="A0A2K3KA88"/>
<feature type="transmembrane region" description="Helical" evidence="1">
    <location>
        <begin position="6"/>
        <end position="26"/>
    </location>
</feature>
<gene>
    <name evidence="2" type="ORF">L195_g061500</name>
</gene>
<evidence type="ECO:0000313" key="2">
    <source>
        <dbReference type="EMBL" id="PNX63182.1"/>
    </source>
</evidence>
<protein>
    <submittedName>
        <fullName evidence="2">Uncharacterized protein</fullName>
    </submittedName>
</protein>
<comment type="caution">
    <text evidence="2">The sequence shown here is derived from an EMBL/GenBank/DDBJ whole genome shotgun (WGS) entry which is preliminary data.</text>
</comment>
<name>A0A2K3KA88_TRIPR</name>
<evidence type="ECO:0000313" key="3">
    <source>
        <dbReference type="Proteomes" id="UP000236291"/>
    </source>
</evidence>
<evidence type="ECO:0000256" key="1">
    <source>
        <dbReference type="SAM" id="Phobius"/>
    </source>
</evidence>
<dbReference type="EMBL" id="ASHM01153190">
    <property type="protein sequence ID" value="PNX63182.1"/>
    <property type="molecule type" value="Genomic_DNA"/>
</dbReference>
<keyword evidence="1" id="KW-0812">Transmembrane</keyword>
<dbReference type="Proteomes" id="UP000236291">
    <property type="component" value="Unassembled WGS sequence"/>
</dbReference>
<proteinExistence type="predicted"/>
<keyword evidence="1" id="KW-1133">Transmembrane helix</keyword>
<reference evidence="2 3" key="1">
    <citation type="journal article" date="2014" name="Am. J. Bot.">
        <title>Genome assembly and annotation for red clover (Trifolium pratense; Fabaceae).</title>
        <authorList>
            <person name="Istvanek J."/>
            <person name="Jaros M."/>
            <person name="Krenek A."/>
            <person name="Repkova J."/>
        </authorList>
    </citation>
    <scope>NUCLEOTIDE SEQUENCE [LARGE SCALE GENOMIC DNA]</scope>
    <source>
        <strain evidence="3">cv. Tatra</strain>
        <tissue evidence="2">Young leaves</tissue>
    </source>
</reference>
<sequence>NTTKKTIGTASLVGGLYVIAAGPSLAM</sequence>
<organism evidence="2 3">
    <name type="scientific">Trifolium pratense</name>
    <name type="common">Red clover</name>
    <dbReference type="NCBI Taxonomy" id="57577"/>
    <lineage>
        <taxon>Eukaryota</taxon>
        <taxon>Viridiplantae</taxon>
        <taxon>Streptophyta</taxon>
        <taxon>Embryophyta</taxon>
        <taxon>Tracheophyta</taxon>
        <taxon>Spermatophyta</taxon>
        <taxon>Magnoliopsida</taxon>
        <taxon>eudicotyledons</taxon>
        <taxon>Gunneridae</taxon>
        <taxon>Pentapetalae</taxon>
        <taxon>rosids</taxon>
        <taxon>fabids</taxon>
        <taxon>Fabales</taxon>
        <taxon>Fabaceae</taxon>
        <taxon>Papilionoideae</taxon>
        <taxon>50 kb inversion clade</taxon>
        <taxon>NPAAA clade</taxon>
        <taxon>Hologalegina</taxon>
        <taxon>IRL clade</taxon>
        <taxon>Trifolieae</taxon>
        <taxon>Trifolium</taxon>
    </lineage>
</organism>
<keyword evidence="1" id="KW-0472">Membrane</keyword>
<reference evidence="2 3" key="2">
    <citation type="journal article" date="2017" name="Front. Plant Sci.">
        <title>Gene Classification and Mining of Molecular Markers Useful in Red Clover (Trifolium pratense) Breeding.</title>
        <authorList>
            <person name="Istvanek J."/>
            <person name="Dluhosova J."/>
            <person name="Dluhos P."/>
            <person name="Patkova L."/>
            <person name="Nedelnik J."/>
            <person name="Repkova J."/>
        </authorList>
    </citation>
    <scope>NUCLEOTIDE SEQUENCE [LARGE SCALE GENOMIC DNA]</scope>
    <source>
        <strain evidence="3">cv. Tatra</strain>
        <tissue evidence="2">Young leaves</tissue>
    </source>
</reference>
<accession>A0A2K3KA88</accession>